<organism evidence="2 3">
    <name type="scientific">Eumeta variegata</name>
    <name type="common">Bagworm moth</name>
    <name type="synonym">Eumeta japonica</name>
    <dbReference type="NCBI Taxonomy" id="151549"/>
    <lineage>
        <taxon>Eukaryota</taxon>
        <taxon>Metazoa</taxon>
        <taxon>Ecdysozoa</taxon>
        <taxon>Arthropoda</taxon>
        <taxon>Hexapoda</taxon>
        <taxon>Insecta</taxon>
        <taxon>Pterygota</taxon>
        <taxon>Neoptera</taxon>
        <taxon>Endopterygota</taxon>
        <taxon>Lepidoptera</taxon>
        <taxon>Glossata</taxon>
        <taxon>Ditrysia</taxon>
        <taxon>Tineoidea</taxon>
        <taxon>Psychidae</taxon>
        <taxon>Oiketicinae</taxon>
        <taxon>Eumeta</taxon>
    </lineage>
</organism>
<sequence>MIETGLDPIFSSLSISRCVIFRCPVKTTILMTFSTVTEVSDYPDLASSLRLCRPRKFSAPISSSGVGSAKAVSLTDVTAQITSPSITSPVSTAAKITASSSNGSKAAEPEIAFPAVLKGSQKQRVPPPVPPRGSPKAKRGGGAQADVKGEALDVYVDEVSISAPLTSSDDDFVFSYPHGPACAFDRTACLDPSTSEQSVTFKAMSESDSRSGHAEDAGSIAESARPGKDLLAQTSMMAKFNVKKALIQHLDSGDYDDTSFTESSSDGNGAASSGANAGKRTKTPTEFVKGVVSNIGAKFRRNPDESDGSADRVSVHNVSSFDLLNAAKGLKKTQKPKDVKVKNTNMEVEISNVDKRSFISNTSKKNNINRSKRGKRNHDISKDEKKKPKVEIRTYAEKYSFGMTKDEAVCYSKARTKIELFQEQIRKANTDSDDSSRRSSLSSSQDSRQSAPKPRTECKESNTADIKKVFEPIEFLDVNITSIDRKTNFNMSSVTLDPIVQKYVCGNVHEKIKKFSELNPIETRKKEEDAPTKTFYIARSTTPPPPFEEAPPARTSRTNSSSTTSSSASAGRRRGASSAASVMTTSSASSLALTPAALSSARSNEASVCWTPPASVEGSTPTWTEGTPSFTESSSSEQGNHRSDFVAPQNCANRPNCQYTSSVGCASTLCYPVTPARGATPSERARSPRPPPPPRANPPTTINCLTSEVVSAFHDLSMRKGVI</sequence>
<feature type="region of interest" description="Disordered" evidence="1">
    <location>
        <begin position="427"/>
        <end position="463"/>
    </location>
</feature>
<feature type="compositionally biased region" description="Low complexity" evidence="1">
    <location>
        <begin position="263"/>
        <end position="278"/>
    </location>
</feature>
<feature type="compositionally biased region" description="Basic and acidic residues" evidence="1">
    <location>
        <begin position="205"/>
        <end position="216"/>
    </location>
</feature>
<feature type="compositionally biased region" description="Polar residues" evidence="1">
    <location>
        <begin position="358"/>
        <end position="369"/>
    </location>
</feature>
<feature type="region of interest" description="Disordered" evidence="1">
    <location>
        <begin position="116"/>
        <end position="145"/>
    </location>
</feature>
<feature type="compositionally biased region" description="Low complexity" evidence="1">
    <location>
        <begin position="438"/>
        <end position="450"/>
    </location>
</feature>
<accession>A0A4C1TNP1</accession>
<feature type="compositionally biased region" description="Basic and acidic residues" evidence="1">
    <location>
        <begin position="427"/>
        <end position="437"/>
    </location>
</feature>
<dbReference type="Proteomes" id="UP000299102">
    <property type="component" value="Unassembled WGS sequence"/>
</dbReference>
<dbReference type="AlphaFoldDB" id="A0A4C1TNP1"/>
<comment type="caution">
    <text evidence="2">The sequence shown here is derived from an EMBL/GenBank/DDBJ whole genome shotgun (WGS) entry which is preliminary data.</text>
</comment>
<feature type="region of interest" description="Disordered" evidence="1">
    <location>
        <begin position="358"/>
        <end position="387"/>
    </location>
</feature>
<proteinExistence type="predicted"/>
<feature type="region of interest" description="Disordered" evidence="1">
    <location>
        <begin position="677"/>
        <end position="702"/>
    </location>
</feature>
<feature type="compositionally biased region" description="Low complexity" evidence="1">
    <location>
        <begin position="550"/>
        <end position="590"/>
    </location>
</feature>
<dbReference type="STRING" id="151549.A0A4C1TNP1"/>
<evidence type="ECO:0000313" key="3">
    <source>
        <dbReference type="Proteomes" id="UP000299102"/>
    </source>
</evidence>
<dbReference type="EMBL" id="BGZK01000073">
    <property type="protein sequence ID" value="GBP15610.1"/>
    <property type="molecule type" value="Genomic_DNA"/>
</dbReference>
<dbReference type="OrthoDB" id="7451722at2759"/>
<name>A0A4C1TNP1_EUMVA</name>
<evidence type="ECO:0000256" key="1">
    <source>
        <dbReference type="SAM" id="MobiDB-lite"/>
    </source>
</evidence>
<feature type="region of interest" description="Disordered" evidence="1">
    <location>
        <begin position="203"/>
        <end position="225"/>
    </location>
</feature>
<feature type="compositionally biased region" description="Basic and acidic residues" evidence="1">
    <location>
        <begin position="377"/>
        <end position="387"/>
    </location>
</feature>
<feature type="region of interest" description="Disordered" evidence="1">
    <location>
        <begin position="523"/>
        <end position="590"/>
    </location>
</feature>
<feature type="compositionally biased region" description="Pro residues" evidence="1">
    <location>
        <begin position="688"/>
        <end position="697"/>
    </location>
</feature>
<evidence type="ECO:0000313" key="2">
    <source>
        <dbReference type="EMBL" id="GBP15610.1"/>
    </source>
</evidence>
<feature type="region of interest" description="Disordered" evidence="1">
    <location>
        <begin position="604"/>
        <end position="642"/>
    </location>
</feature>
<feature type="compositionally biased region" description="Polar residues" evidence="1">
    <location>
        <begin position="617"/>
        <end position="638"/>
    </location>
</feature>
<reference evidence="2 3" key="1">
    <citation type="journal article" date="2019" name="Commun. Biol.">
        <title>The bagworm genome reveals a unique fibroin gene that provides high tensile strength.</title>
        <authorList>
            <person name="Kono N."/>
            <person name="Nakamura H."/>
            <person name="Ohtoshi R."/>
            <person name="Tomita M."/>
            <person name="Numata K."/>
            <person name="Arakawa K."/>
        </authorList>
    </citation>
    <scope>NUCLEOTIDE SEQUENCE [LARGE SCALE GENOMIC DNA]</scope>
</reference>
<feature type="region of interest" description="Disordered" evidence="1">
    <location>
        <begin position="256"/>
        <end position="285"/>
    </location>
</feature>
<protein>
    <submittedName>
        <fullName evidence="2">Uncharacterized protein</fullName>
    </submittedName>
</protein>
<gene>
    <name evidence="2" type="ORF">EVAR_5308_1</name>
</gene>
<feature type="compositionally biased region" description="Basic and acidic residues" evidence="1">
    <location>
        <begin position="454"/>
        <end position="463"/>
    </location>
</feature>
<keyword evidence="3" id="KW-1185">Reference proteome</keyword>